<evidence type="ECO:0008006" key="3">
    <source>
        <dbReference type="Google" id="ProtNLM"/>
    </source>
</evidence>
<dbReference type="InterPro" id="IPR006311">
    <property type="entry name" value="TAT_signal"/>
</dbReference>
<evidence type="ECO:0000313" key="1">
    <source>
        <dbReference type="EMBL" id="GHD44286.1"/>
    </source>
</evidence>
<name>A0A918XPN8_9PROT</name>
<dbReference type="PROSITE" id="PS51318">
    <property type="entry name" value="TAT"/>
    <property type="match status" value="1"/>
</dbReference>
<reference evidence="1" key="1">
    <citation type="journal article" date="2014" name="Int. J. Syst. Evol. Microbiol.">
        <title>Complete genome sequence of Corynebacterium casei LMG S-19264T (=DSM 44701T), isolated from a smear-ripened cheese.</title>
        <authorList>
            <consortium name="US DOE Joint Genome Institute (JGI-PGF)"/>
            <person name="Walter F."/>
            <person name="Albersmeier A."/>
            <person name="Kalinowski J."/>
            <person name="Ruckert C."/>
        </authorList>
    </citation>
    <scope>NUCLEOTIDE SEQUENCE</scope>
    <source>
        <strain evidence="1">KCTC 42651</strain>
    </source>
</reference>
<dbReference type="EMBL" id="BMZS01000002">
    <property type="protein sequence ID" value="GHD44286.1"/>
    <property type="molecule type" value="Genomic_DNA"/>
</dbReference>
<dbReference type="Gene3D" id="2.130.10.10">
    <property type="entry name" value="YVTN repeat-like/Quinoprotein amine dehydrogenase"/>
    <property type="match status" value="1"/>
</dbReference>
<sequence>MRSTATEGRRINRRALLRGAAAIAFGAVLGPRASGAATRLLVSTARLPDGRFGLVAVEPDGAVRFATPLPGRGHEPVVAAGRGEVVVMARRPGRFLAVVALADGNLRRTLSAPAGRHFYGHAVFGPDHRLLYTTENDYDGGRGVIGVWDAAAGYARVGELDAHGIGPHDLALGADGRTLAIANGGLLTHPDFGRAKLNLASMQPCLSVIDRRTGALLRRLVLPQELHQLGIRHLCIARDGSVGFGMQYEGPQSDTVPLAGTWAVDGTVVLLPLPDATPAETRNYVGDVAVDATGRYLAASFPRGGKVGVWDLPAGRCLGLVPAFDACGLAAESGTSRLWISDGAGEIGPIDPGRSLARSVVTPIAGLAFDNHFARI</sequence>
<dbReference type="Proteomes" id="UP000630353">
    <property type="component" value="Unassembled WGS sequence"/>
</dbReference>
<dbReference type="PIRSF" id="PIRSF028101">
    <property type="entry name" value="UCP028101"/>
    <property type="match status" value="1"/>
</dbReference>
<dbReference type="AlphaFoldDB" id="A0A918XPN8"/>
<dbReference type="InterPro" id="IPR011048">
    <property type="entry name" value="Haem_d1_sf"/>
</dbReference>
<reference evidence="1" key="2">
    <citation type="submission" date="2020-09" db="EMBL/GenBank/DDBJ databases">
        <authorList>
            <person name="Sun Q."/>
            <person name="Kim S."/>
        </authorList>
    </citation>
    <scope>NUCLEOTIDE SEQUENCE</scope>
    <source>
        <strain evidence="1">KCTC 42651</strain>
    </source>
</reference>
<comment type="caution">
    <text evidence="1">The sequence shown here is derived from an EMBL/GenBank/DDBJ whole genome shotgun (WGS) entry which is preliminary data.</text>
</comment>
<dbReference type="InterPro" id="IPR008311">
    <property type="entry name" value="UCP028101"/>
</dbReference>
<keyword evidence="2" id="KW-1185">Reference proteome</keyword>
<gene>
    <name evidence="1" type="ORF">GCM10017083_11540</name>
</gene>
<proteinExistence type="predicted"/>
<dbReference type="SUPFAM" id="SSF51004">
    <property type="entry name" value="C-terminal (heme d1) domain of cytochrome cd1-nitrite reductase"/>
    <property type="match status" value="1"/>
</dbReference>
<accession>A0A918XPN8</accession>
<dbReference type="InterPro" id="IPR015943">
    <property type="entry name" value="WD40/YVTN_repeat-like_dom_sf"/>
</dbReference>
<protein>
    <recommendedName>
        <fullName evidence="3">DUF1513 domain-containing protein</fullName>
    </recommendedName>
</protein>
<evidence type="ECO:0000313" key="2">
    <source>
        <dbReference type="Proteomes" id="UP000630353"/>
    </source>
</evidence>
<dbReference type="RefSeq" id="WP_189987971.1">
    <property type="nucleotide sequence ID" value="NZ_BMZS01000002.1"/>
</dbReference>
<dbReference type="Pfam" id="PF07433">
    <property type="entry name" value="DUF1513"/>
    <property type="match status" value="1"/>
</dbReference>
<organism evidence="1 2">
    <name type="scientific">Thalassobaculum fulvum</name>
    <dbReference type="NCBI Taxonomy" id="1633335"/>
    <lineage>
        <taxon>Bacteria</taxon>
        <taxon>Pseudomonadati</taxon>
        <taxon>Pseudomonadota</taxon>
        <taxon>Alphaproteobacteria</taxon>
        <taxon>Rhodospirillales</taxon>
        <taxon>Thalassobaculaceae</taxon>
        <taxon>Thalassobaculum</taxon>
    </lineage>
</organism>